<evidence type="ECO:0000313" key="1">
    <source>
        <dbReference type="EMBL" id="BBO82774.1"/>
    </source>
</evidence>
<sequence length="243" mass="27946">MAGMGPLDFILYQDYIKNCFPKTILLYLSDFDLCKAPNLSGATLAPFQSISKVKNLFNLVWNYGLEGDFAEFFISNYLPEYRFQFIFKGVVNKLFGKSKATPHPDTQLLEKHNTIDSHIDALNDKLKNGSTWVDINLKMVEIFLQWCDTNRIKVIIIEGDYHPKALRLNLKIHKTVSEKIRQSAEKFHADYIDREDLLDFNESDFSDAVHVNAKAGYTFTERLIRILDALVKSKKFQLGVIPA</sequence>
<protein>
    <recommendedName>
        <fullName evidence="3">SGNH hydrolase-type esterase domain-containing protein</fullName>
    </recommendedName>
</protein>
<evidence type="ECO:0008006" key="3">
    <source>
        <dbReference type="Google" id="ProtNLM"/>
    </source>
</evidence>
<dbReference type="AlphaFoldDB" id="A0A5K7ZMJ1"/>
<reference evidence="1 2" key="1">
    <citation type="submission" date="2019-11" db="EMBL/GenBank/DDBJ databases">
        <title>Comparative genomics of hydrocarbon-degrading Desulfosarcina strains.</title>
        <authorList>
            <person name="Watanabe M."/>
            <person name="Kojima H."/>
            <person name="Fukui M."/>
        </authorList>
    </citation>
    <scope>NUCLEOTIDE SEQUENCE [LARGE SCALE GENOMIC DNA]</scope>
    <source>
        <strain evidence="1 2">28bB2T</strain>
    </source>
</reference>
<dbReference type="EMBL" id="AP021876">
    <property type="protein sequence ID" value="BBO82774.1"/>
    <property type="molecule type" value="Genomic_DNA"/>
</dbReference>
<proteinExistence type="predicted"/>
<accession>A0A5K7ZMJ1</accession>
<dbReference type="Proteomes" id="UP000425960">
    <property type="component" value="Chromosome"/>
</dbReference>
<evidence type="ECO:0000313" key="2">
    <source>
        <dbReference type="Proteomes" id="UP000425960"/>
    </source>
</evidence>
<organism evidence="1 2">
    <name type="scientific">Desulfosarcina ovata subsp. sediminis</name>
    <dbReference type="NCBI Taxonomy" id="885957"/>
    <lineage>
        <taxon>Bacteria</taxon>
        <taxon>Pseudomonadati</taxon>
        <taxon>Thermodesulfobacteriota</taxon>
        <taxon>Desulfobacteria</taxon>
        <taxon>Desulfobacterales</taxon>
        <taxon>Desulfosarcinaceae</taxon>
        <taxon>Desulfosarcina</taxon>
    </lineage>
</organism>
<gene>
    <name evidence="1" type="ORF">DSCO28_33400</name>
</gene>
<dbReference type="KEGG" id="dov:DSCO28_33400"/>
<name>A0A5K7ZMJ1_9BACT</name>